<dbReference type="Gene3D" id="3.40.50.1820">
    <property type="entry name" value="alpha/beta hydrolase"/>
    <property type="match status" value="1"/>
</dbReference>
<evidence type="ECO:0000313" key="3">
    <source>
        <dbReference type="Proteomes" id="UP000487268"/>
    </source>
</evidence>
<comment type="caution">
    <text evidence="2">The sequence shown here is derived from an EMBL/GenBank/DDBJ whole genome shotgun (WGS) entry which is preliminary data.</text>
</comment>
<sequence length="188" mass="19378">MTPGTLVLLHAPLDTAAAWGDLPELLRSRGHDVVAPTVAEGGGARYVARASLIIAATDPVAPLVLVGHGTAGPLLPAVALAQRAAHRKVGGYVFVDALLPRPRREHEHEHGHGHGPEGGAAPAVPADWPEAPCGYLRTHADRTAFAATGAAAGHEQAVREARLRGWPVVEQEPPVTAGQALGDLLAAL</sequence>
<evidence type="ECO:0000256" key="1">
    <source>
        <dbReference type="SAM" id="MobiDB-lite"/>
    </source>
</evidence>
<dbReference type="InterPro" id="IPR029058">
    <property type="entry name" value="AB_hydrolase_fold"/>
</dbReference>
<gene>
    <name evidence="2" type="ORF">ACRB68_30080</name>
</gene>
<feature type="region of interest" description="Disordered" evidence="1">
    <location>
        <begin position="104"/>
        <end position="123"/>
    </location>
</feature>
<dbReference type="Proteomes" id="UP000487268">
    <property type="component" value="Unassembled WGS sequence"/>
</dbReference>
<dbReference type="RefSeq" id="WP_153533084.1">
    <property type="nucleotide sequence ID" value="NZ_WEGH01000002.1"/>
</dbReference>
<reference evidence="2 3" key="1">
    <citation type="submission" date="2019-10" db="EMBL/GenBank/DDBJ databases">
        <title>Actinomadura rubteroloni sp. nov. and Actinomadura macrotermitis sp. nov., isolated from the gut of fungus growing-termite Macrotermes natalensis.</title>
        <authorList>
            <person name="Benndorf R."/>
            <person name="Martin K."/>
            <person name="Kuefner M."/>
            <person name="De Beer W."/>
            <person name="Kaster A.-K."/>
            <person name="Vollmers J."/>
            <person name="Poulsen M."/>
            <person name="Beemelmanns C."/>
        </authorList>
    </citation>
    <scope>NUCLEOTIDE SEQUENCE [LARGE SCALE GENOMIC DNA]</scope>
    <source>
        <strain evidence="2 3">RB68</strain>
    </source>
</reference>
<feature type="compositionally biased region" description="Basic and acidic residues" evidence="1">
    <location>
        <begin position="104"/>
        <end position="115"/>
    </location>
</feature>
<dbReference type="EMBL" id="WEGH01000002">
    <property type="protein sequence ID" value="MQY04945.1"/>
    <property type="molecule type" value="Genomic_DNA"/>
</dbReference>
<name>A0A7K0BUR1_9ACTN</name>
<keyword evidence="3" id="KW-1185">Reference proteome</keyword>
<proteinExistence type="predicted"/>
<dbReference type="SUPFAM" id="SSF53474">
    <property type="entry name" value="alpha/beta-Hydrolases"/>
    <property type="match status" value="1"/>
</dbReference>
<protein>
    <recommendedName>
        <fullName evidence="4">Alpha/beta hydrolase</fullName>
    </recommendedName>
</protein>
<dbReference type="AlphaFoldDB" id="A0A7K0BUR1"/>
<evidence type="ECO:0008006" key="4">
    <source>
        <dbReference type="Google" id="ProtNLM"/>
    </source>
</evidence>
<accession>A0A7K0BUR1</accession>
<organism evidence="2 3">
    <name type="scientific">Actinomadura macrotermitis</name>
    <dbReference type="NCBI Taxonomy" id="2585200"/>
    <lineage>
        <taxon>Bacteria</taxon>
        <taxon>Bacillati</taxon>
        <taxon>Actinomycetota</taxon>
        <taxon>Actinomycetes</taxon>
        <taxon>Streptosporangiales</taxon>
        <taxon>Thermomonosporaceae</taxon>
        <taxon>Actinomadura</taxon>
    </lineage>
</organism>
<dbReference type="OrthoDB" id="5192809at2"/>
<evidence type="ECO:0000313" key="2">
    <source>
        <dbReference type="EMBL" id="MQY04945.1"/>
    </source>
</evidence>